<dbReference type="Proteomes" id="UP000273143">
    <property type="component" value="Chromosome"/>
</dbReference>
<evidence type="ECO:0000256" key="1">
    <source>
        <dbReference type="SAM" id="SignalP"/>
    </source>
</evidence>
<dbReference type="AlphaFoldDB" id="A0A451ENX5"/>
<proteinExistence type="predicted"/>
<feature type="domain" description="Lipocalin-like" evidence="2">
    <location>
        <begin position="32"/>
        <end position="162"/>
    </location>
</feature>
<evidence type="ECO:0000313" key="3">
    <source>
        <dbReference type="EMBL" id="AZS51482.1"/>
    </source>
</evidence>
<sequence length="165" mass="18779">MTIKRVLFIASIIIFTAFRPAFAGDNAKQIQGIWQLVSYNIEVKATGEKFPPMGAHPSGYTIFTPEGRTWFMLTGDDRKPATTTEEKAKLLDTMVAYAGAYRIEGDKWITSVQVAWNPAWVGTEQARQFKIEGDKLQVLTPWRVMPNWADKGETRSIITFERFKQ</sequence>
<dbReference type="EMBL" id="CP029822">
    <property type="protein sequence ID" value="AZS51482.1"/>
    <property type="molecule type" value="Genomic_DNA"/>
</dbReference>
<feature type="chain" id="PRO_5019309662" evidence="1">
    <location>
        <begin position="24"/>
        <end position="165"/>
    </location>
</feature>
<dbReference type="InterPro" id="IPR024311">
    <property type="entry name" value="Lipocalin-like"/>
</dbReference>
<accession>A0A451ENX5</accession>
<reference evidence="4" key="1">
    <citation type="submission" date="2018-06" db="EMBL/GenBank/DDBJ databases">
        <title>Complete genome of Pseudomonas insecticola strain QZS01.</title>
        <authorList>
            <person name="Wang J."/>
            <person name="Su Q."/>
        </authorList>
    </citation>
    <scope>NUCLEOTIDE SEQUENCE [LARGE SCALE GENOMIC DNA]</scope>
    <source>
        <strain evidence="4">QZS01</strain>
    </source>
</reference>
<protein>
    <submittedName>
        <fullName evidence="3">Lipocalin-like domain-containing protein</fullName>
    </submittedName>
</protein>
<evidence type="ECO:0000259" key="2">
    <source>
        <dbReference type="Pfam" id="PF13924"/>
    </source>
</evidence>
<dbReference type="RefSeq" id="WP_127164232.1">
    <property type="nucleotide sequence ID" value="NZ_CP029822.1"/>
</dbReference>
<gene>
    <name evidence="3" type="ORF">DM558_12190</name>
</gene>
<dbReference type="KEGG" id="emo:DM558_12190"/>
<keyword evidence="4" id="KW-1185">Reference proteome</keyword>
<evidence type="ECO:0000313" key="4">
    <source>
        <dbReference type="Proteomes" id="UP000273143"/>
    </source>
</evidence>
<dbReference type="Pfam" id="PF13924">
    <property type="entry name" value="Lipocalin_5"/>
    <property type="match status" value="1"/>
</dbReference>
<keyword evidence="1" id="KW-0732">Signal</keyword>
<organism evidence="3 4">
    <name type="scientific">Entomomonas moraniae</name>
    <dbReference type="NCBI Taxonomy" id="2213226"/>
    <lineage>
        <taxon>Bacteria</taxon>
        <taxon>Pseudomonadati</taxon>
        <taxon>Pseudomonadota</taxon>
        <taxon>Gammaproteobacteria</taxon>
        <taxon>Pseudomonadales</taxon>
        <taxon>Pseudomonadaceae</taxon>
        <taxon>Entomomonas</taxon>
    </lineage>
</organism>
<name>A0A451ENX5_9GAMM</name>
<feature type="signal peptide" evidence="1">
    <location>
        <begin position="1"/>
        <end position="23"/>
    </location>
</feature>